<evidence type="ECO:0000259" key="3">
    <source>
        <dbReference type="PROSITE" id="PS50977"/>
    </source>
</evidence>
<dbReference type="PANTHER" id="PTHR43479">
    <property type="entry name" value="ACREF/ENVCD OPERON REPRESSOR-RELATED"/>
    <property type="match status" value="1"/>
</dbReference>
<dbReference type="InterPro" id="IPR023772">
    <property type="entry name" value="DNA-bd_HTH_TetR-type_CS"/>
</dbReference>
<dbReference type="SUPFAM" id="SSF46689">
    <property type="entry name" value="Homeodomain-like"/>
    <property type="match status" value="1"/>
</dbReference>
<organism evidence="4 5">
    <name type="scientific">Halotia branconii CENA392</name>
    <dbReference type="NCBI Taxonomy" id="1539056"/>
    <lineage>
        <taxon>Bacteria</taxon>
        <taxon>Bacillati</taxon>
        <taxon>Cyanobacteriota</taxon>
        <taxon>Cyanophyceae</taxon>
        <taxon>Nostocales</taxon>
        <taxon>Nodulariaceae</taxon>
        <taxon>Halotia</taxon>
    </lineage>
</organism>
<feature type="domain" description="HTH tetR-type" evidence="3">
    <location>
        <begin position="6"/>
        <end position="66"/>
    </location>
</feature>
<evidence type="ECO:0000313" key="5">
    <source>
        <dbReference type="Proteomes" id="UP001223520"/>
    </source>
</evidence>
<evidence type="ECO:0000313" key="4">
    <source>
        <dbReference type="EMBL" id="WGV23217.1"/>
    </source>
</evidence>
<dbReference type="Gene3D" id="1.10.10.60">
    <property type="entry name" value="Homeodomain-like"/>
    <property type="match status" value="1"/>
</dbReference>
<dbReference type="RefSeq" id="WP_281480544.1">
    <property type="nucleotide sequence ID" value="NZ_CP124543.1"/>
</dbReference>
<dbReference type="InterPro" id="IPR009057">
    <property type="entry name" value="Homeodomain-like_sf"/>
</dbReference>
<dbReference type="InterPro" id="IPR001647">
    <property type="entry name" value="HTH_TetR"/>
</dbReference>
<dbReference type="InterPro" id="IPR050624">
    <property type="entry name" value="HTH-type_Tx_Regulator"/>
</dbReference>
<protein>
    <submittedName>
        <fullName evidence="4">TetR/AcrR family transcriptional regulator</fullName>
    </submittedName>
</protein>
<dbReference type="PRINTS" id="PR00455">
    <property type="entry name" value="HTHTETR"/>
</dbReference>
<dbReference type="EMBL" id="CP124543">
    <property type="protein sequence ID" value="WGV23217.1"/>
    <property type="molecule type" value="Genomic_DNA"/>
</dbReference>
<dbReference type="GO" id="GO:0003677">
    <property type="term" value="F:DNA binding"/>
    <property type="evidence" value="ECO:0007669"/>
    <property type="project" value="UniProtKB-UniRule"/>
</dbReference>
<evidence type="ECO:0000256" key="2">
    <source>
        <dbReference type="PROSITE-ProRule" id="PRU00335"/>
    </source>
</evidence>
<gene>
    <name evidence="4" type="ORF">QI031_15370</name>
</gene>
<dbReference type="PROSITE" id="PS01081">
    <property type="entry name" value="HTH_TETR_1"/>
    <property type="match status" value="1"/>
</dbReference>
<dbReference type="PROSITE" id="PS50977">
    <property type="entry name" value="HTH_TETR_2"/>
    <property type="match status" value="1"/>
</dbReference>
<dbReference type="Proteomes" id="UP001223520">
    <property type="component" value="Chromosome"/>
</dbReference>
<keyword evidence="5" id="KW-1185">Reference proteome</keyword>
<dbReference type="Pfam" id="PF00440">
    <property type="entry name" value="TetR_N"/>
    <property type="match status" value="1"/>
</dbReference>
<dbReference type="Gene3D" id="1.10.357.10">
    <property type="entry name" value="Tetracycline Repressor, domain 2"/>
    <property type="match status" value="1"/>
</dbReference>
<proteinExistence type="predicted"/>
<accession>A0AAJ6P751</accession>
<dbReference type="KEGG" id="hbq:QI031_15370"/>
<evidence type="ECO:0000256" key="1">
    <source>
        <dbReference type="ARBA" id="ARBA00023125"/>
    </source>
</evidence>
<dbReference type="PANTHER" id="PTHR43479:SF11">
    <property type="entry name" value="ACREF_ENVCD OPERON REPRESSOR-RELATED"/>
    <property type="match status" value="1"/>
</dbReference>
<name>A0AAJ6P751_9CYAN</name>
<dbReference type="AlphaFoldDB" id="A0AAJ6P751"/>
<keyword evidence="1 2" id="KW-0238">DNA-binding</keyword>
<sequence length="194" mass="22556">MQRLDTAKKEAILNAAKQRLRKYGIQKTTMQEIAKDAGIAVGTLYLYFKNKDEILIATAENYAQIHLADAEKILSSQKSPIEKLKTYIINRFRAVKDSRISGSHAAELARTVIRLQPQLHEEQSNRVRKNVLAILQEGIQTNLFHIDDLERDIEVFLYSIGYFFPLATTENYYEPEEEKLCMVVDWFLKQWCQE</sequence>
<reference evidence="4 5" key="1">
    <citation type="journal article" date="2023" name="Limnol Oceanogr Lett">
        <title>Environmental adaptations by the intertidal Antarctic cyanobacterium Halotia branconii CENA392 as revealed using long-read genome sequencing.</title>
        <authorList>
            <person name="Dextro R.B."/>
            <person name="Delbaje E."/>
            <person name="Freitas P.N.N."/>
            <person name="Geraldes V."/>
            <person name="Pinto E."/>
            <person name="Long P.F."/>
            <person name="Fiore M.F."/>
        </authorList>
    </citation>
    <scope>NUCLEOTIDE SEQUENCE [LARGE SCALE GENOMIC DNA]</scope>
    <source>
        <strain evidence="4 5">CENA392</strain>
    </source>
</reference>
<feature type="DNA-binding region" description="H-T-H motif" evidence="2">
    <location>
        <begin position="29"/>
        <end position="48"/>
    </location>
</feature>